<evidence type="ECO:0000256" key="4">
    <source>
        <dbReference type="ARBA" id="ARBA00022989"/>
    </source>
</evidence>
<evidence type="ECO:0000313" key="8">
    <source>
        <dbReference type="EMBL" id="EJZ83006.1"/>
    </source>
</evidence>
<evidence type="ECO:0000313" key="10">
    <source>
        <dbReference type="Proteomes" id="UP000011016"/>
    </source>
</evidence>
<dbReference type="EMBL" id="AHAE01000004">
    <property type="protein sequence ID" value="EJZ83006.1"/>
    <property type="molecule type" value="Genomic_DNA"/>
</dbReference>
<dbReference type="EMBL" id="CAJZ01000056">
    <property type="protein sequence ID" value="CCI83152.1"/>
    <property type="molecule type" value="Genomic_DNA"/>
</dbReference>
<dbReference type="InterPro" id="IPR022369">
    <property type="entry name" value="Integral_membrane_TerC_rswitch"/>
</dbReference>
<feature type="transmembrane region" description="Helical" evidence="6">
    <location>
        <begin position="6"/>
        <end position="27"/>
    </location>
</feature>
<comment type="similarity">
    <text evidence="2">Belongs to the TerC family.</text>
</comment>
<keyword evidence="3 6" id="KW-0812">Transmembrane</keyword>
<evidence type="ECO:0000256" key="3">
    <source>
        <dbReference type="ARBA" id="ARBA00022692"/>
    </source>
</evidence>
<comment type="caution">
    <text evidence="7">The sequence shown here is derived from an EMBL/GenBank/DDBJ whole genome shotgun (WGS) entry which is preliminary data.</text>
</comment>
<dbReference type="Proteomes" id="UP000011016">
    <property type="component" value="Unassembled WGS sequence"/>
</dbReference>
<feature type="transmembrane region" description="Helical" evidence="6">
    <location>
        <begin position="72"/>
        <end position="91"/>
    </location>
</feature>
<sequence length="338" mass="37374">MTVPLWAWAVTIVIVGGFFVFDFYSHVRSPHDPTMKESAFWTVFYVGVAVLFGGGIWLAWDGEHAVQYFTGYITEQALSVDNLFVFALIMAAFKIPRRYQQKVLLIGIALALVFRTVFILIGAAIIEAWSDVFYLFAIFLVVTAVKMIVDEVRDAPQPEPKDMRLIKMLRKVFPVTDDYHEDKLLSRDSRGRRAVTPLLVALVGIGAIDLMFALDSIPAIYGITQEPFLVFATNAMALLGLRQLFFLLDGLLERLSLLSYGLAIILGYIGVKLALHAMHNNSLPFINDGEPLPVPEIPDLVSLGVVAGILAVTVVASLVKTRLEARRDERSAAAGSKS</sequence>
<dbReference type="InterPro" id="IPR005496">
    <property type="entry name" value="Integral_membrane_TerC"/>
</dbReference>
<keyword evidence="4 6" id="KW-1133">Transmembrane helix</keyword>
<evidence type="ECO:0000313" key="7">
    <source>
        <dbReference type="EMBL" id="CCI83152.1"/>
    </source>
</evidence>
<evidence type="ECO:0000256" key="1">
    <source>
        <dbReference type="ARBA" id="ARBA00004141"/>
    </source>
</evidence>
<evidence type="ECO:0000256" key="6">
    <source>
        <dbReference type="SAM" id="Phobius"/>
    </source>
</evidence>
<feature type="transmembrane region" description="Helical" evidence="6">
    <location>
        <begin position="103"/>
        <end position="126"/>
    </location>
</feature>
<name>I7L8C7_9CORY</name>
<dbReference type="NCBIfam" id="TIGR03718">
    <property type="entry name" value="R_switched_Alx"/>
    <property type="match status" value="1"/>
</dbReference>
<dbReference type="OrthoDB" id="5242957at2"/>
<dbReference type="PANTHER" id="PTHR30238">
    <property type="entry name" value="MEMBRANE BOUND PREDICTED REDOX MODULATOR"/>
    <property type="match status" value="1"/>
</dbReference>
<dbReference type="GO" id="GO:0016020">
    <property type="term" value="C:membrane"/>
    <property type="evidence" value="ECO:0007669"/>
    <property type="project" value="UniProtKB-SubCell"/>
</dbReference>
<proteinExistence type="inferred from homology"/>
<dbReference type="Pfam" id="PF03741">
    <property type="entry name" value="TerC"/>
    <property type="match status" value="1"/>
</dbReference>
<evidence type="ECO:0000256" key="5">
    <source>
        <dbReference type="ARBA" id="ARBA00023136"/>
    </source>
</evidence>
<organism evidence="7 10">
    <name type="scientific">Corynebacterium otitidis ATCC 51513</name>
    <dbReference type="NCBI Taxonomy" id="883169"/>
    <lineage>
        <taxon>Bacteria</taxon>
        <taxon>Bacillati</taxon>
        <taxon>Actinomycetota</taxon>
        <taxon>Actinomycetes</taxon>
        <taxon>Mycobacteriales</taxon>
        <taxon>Corynebacteriaceae</taxon>
        <taxon>Corynebacterium</taxon>
    </lineage>
</organism>
<dbReference type="AlphaFoldDB" id="I7L8C7"/>
<feature type="transmembrane region" description="Helical" evidence="6">
    <location>
        <begin position="194"/>
        <end position="221"/>
    </location>
</feature>
<keyword evidence="5 6" id="KW-0472">Membrane</keyword>
<feature type="transmembrane region" description="Helical" evidence="6">
    <location>
        <begin position="39"/>
        <end position="60"/>
    </location>
</feature>
<accession>I7L8C7</accession>
<feature type="transmembrane region" description="Helical" evidence="6">
    <location>
        <begin position="255"/>
        <end position="275"/>
    </location>
</feature>
<evidence type="ECO:0000256" key="2">
    <source>
        <dbReference type="ARBA" id="ARBA00007511"/>
    </source>
</evidence>
<reference evidence="8 9" key="2">
    <citation type="submission" date="2012-08" db="EMBL/GenBank/DDBJ databases">
        <title>The Genome Sequence of Turicella otitidis ATCC 51513.</title>
        <authorList>
            <consortium name="The Broad Institute Genome Sequencing Platform"/>
            <person name="Earl A."/>
            <person name="Ward D."/>
            <person name="Feldgarden M."/>
            <person name="Gevers D."/>
            <person name="Huys G."/>
            <person name="Walker B."/>
            <person name="Young S.K."/>
            <person name="Zeng Q."/>
            <person name="Gargeya S."/>
            <person name="Fitzgerald M."/>
            <person name="Haas B."/>
            <person name="Abouelleil A."/>
            <person name="Alvarado L."/>
            <person name="Arachchi H.M."/>
            <person name="Berlin A.M."/>
            <person name="Chapman S.B."/>
            <person name="Goldberg J."/>
            <person name="Griggs A."/>
            <person name="Gujja S."/>
            <person name="Hansen M."/>
            <person name="Howarth C."/>
            <person name="Imamovic A."/>
            <person name="Larimer J."/>
            <person name="McCowen C."/>
            <person name="Montmayeur A."/>
            <person name="Murphy C."/>
            <person name="Neiman D."/>
            <person name="Pearson M."/>
            <person name="Priest M."/>
            <person name="Roberts A."/>
            <person name="Saif S."/>
            <person name="Shea T."/>
            <person name="Sisk P."/>
            <person name="Sykes S."/>
            <person name="Wortman J."/>
            <person name="Nusbaum C."/>
            <person name="Birren B."/>
        </authorList>
    </citation>
    <scope>NUCLEOTIDE SEQUENCE [LARGE SCALE GENOMIC DNA]</scope>
    <source>
        <strain evidence="8 9">ATCC 51513</strain>
    </source>
</reference>
<feature type="transmembrane region" description="Helical" evidence="6">
    <location>
        <begin position="132"/>
        <end position="149"/>
    </location>
</feature>
<protein>
    <submittedName>
        <fullName evidence="7">Putative membrane protein</fullName>
    </submittedName>
    <submittedName>
        <fullName evidence="8">TerC family integral membrane protein</fullName>
    </submittedName>
</protein>
<feature type="transmembrane region" description="Helical" evidence="6">
    <location>
        <begin position="300"/>
        <end position="319"/>
    </location>
</feature>
<comment type="subcellular location">
    <subcellularLocation>
        <location evidence="1">Membrane</location>
        <topology evidence="1">Multi-pass membrane protein</topology>
    </subcellularLocation>
</comment>
<keyword evidence="9" id="KW-1185">Reference proteome</keyword>
<feature type="transmembrane region" description="Helical" evidence="6">
    <location>
        <begin position="227"/>
        <end position="248"/>
    </location>
</feature>
<dbReference type="PANTHER" id="PTHR30238:SF0">
    <property type="entry name" value="THYLAKOID MEMBRANE PROTEIN TERC, CHLOROPLASTIC"/>
    <property type="match status" value="1"/>
</dbReference>
<dbReference type="Proteomes" id="UP000006078">
    <property type="component" value="Unassembled WGS sequence"/>
</dbReference>
<dbReference type="eggNOG" id="COG0861">
    <property type="taxonomic scope" value="Bacteria"/>
</dbReference>
<evidence type="ECO:0000313" key="9">
    <source>
        <dbReference type="Proteomes" id="UP000006078"/>
    </source>
</evidence>
<dbReference type="STRING" id="29321.AAV33_03685"/>
<reference evidence="7 10" key="1">
    <citation type="journal article" date="2012" name="J. Bacteriol.">
        <title>Draft Genome Sequence of Turicella otitidis ATCC 51513, Isolated from Middle Ear Fluid from a Child with Otitis Media.</title>
        <authorList>
            <person name="Brinkrolf K."/>
            <person name="Schneider J."/>
            <person name="Knecht M."/>
            <person name="Ruckert C."/>
            <person name="Tauch A."/>
        </authorList>
    </citation>
    <scope>NUCLEOTIDE SEQUENCE [LARGE SCALE GENOMIC DNA]</scope>
    <source>
        <strain evidence="7 10">ATCC 51513</strain>
    </source>
</reference>
<gene>
    <name evidence="7" type="primary">terC</name>
    <name evidence="7" type="ORF">BN46_0404</name>
    <name evidence="8" type="ORF">HMPREF9719_00077</name>
</gene>
<dbReference type="HOGENOM" id="CLU_045644_0_1_11"/>
<dbReference type="PATRIC" id="fig|883169.3.peg.73"/>
<dbReference type="RefSeq" id="WP_004599967.1">
    <property type="nucleotide sequence ID" value="NZ_HF541865.1"/>
</dbReference>